<reference evidence="8" key="1">
    <citation type="journal article" date="2019" name="Int. J. Syst. Evol. Microbiol.">
        <title>The Global Catalogue of Microorganisms (GCM) 10K type strain sequencing project: providing services to taxonomists for standard genome sequencing and annotation.</title>
        <authorList>
            <consortium name="The Broad Institute Genomics Platform"/>
            <consortium name="The Broad Institute Genome Sequencing Center for Infectious Disease"/>
            <person name="Wu L."/>
            <person name="Ma J."/>
        </authorList>
    </citation>
    <scope>NUCLEOTIDE SEQUENCE [LARGE SCALE GENOMIC DNA]</scope>
    <source>
        <strain evidence="8">KCTC 42087</strain>
    </source>
</reference>
<sequence length="120" mass="13364">MRIGEVARRAGVSTRALRYYEQQGLITAERDRNGYRIYEPGTVPLVRDIARLLRAGLGSQDVLRFVHCLGGPPATDGCGDTLAIFNERLATLDERIDALTDLRERLRSEAARLARNTTPP</sequence>
<dbReference type="RefSeq" id="WP_378282934.1">
    <property type="nucleotide sequence ID" value="NZ_JBHSON010000021.1"/>
</dbReference>
<name>A0ABW1A2A0_9ACTN</name>
<evidence type="ECO:0000256" key="2">
    <source>
        <dbReference type="ARBA" id="ARBA00023015"/>
    </source>
</evidence>
<evidence type="ECO:0000256" key="3">
    <source>
        <dbReference type="ARBA" id="ARBA00023125"/>
    </source>
</evidence>
<dbReference type="PRINTS" id="PR00040">
    <property type="entry name" value="HTHMERR"/>
</dbReference>
<dbReference type="SUPFAM" id="SSF46955">
    <property type="entry name" value="Putative DNA-binding domain"/>
    <property type="match status" value="1"/>
</dbReference>
<dbReference type="InterPro" id="IPR047057">
    <property type="entry name" value="MerR_fam"/>
</dbReference>
<evidence type="ECO:0000313" key="7">
    <source>
        <dbReference type="EMBL" id="MFC5747315.1"/>
    </source>
</evidence>
<dbReference type="Pfam" id="PF00376">
    <property type="entry name" value="MerR"/>
    <property type="match status" value="1"/>
</dbReference>
<keyword evidence="1" id="KW-0678">Repressor</keyword>
<dbReference type="Proteomes" id="UP001596074">
    <property type="component" value="Unassembled WGS sequence"/>
</dbReference>
<dbReference type="PROSITE" id="PS50937">
    <property type="entry name" value="HTH_MERR_2"/>
    <property type="match status" value="1"/>
</dbReference>
<dbReference type="SMART" id="SM00422">
    <property type="entry name" value="HTH_MERR"/>
    <property type="match status" value="1"/>
</dbReference>
<dbReference type="Gene3D" id="1.10.1660.10">
    <property type="match status" value="1"/>
</dbReference>
<dbReference type="PANTHER" id="PTHR30204:SF69">
    <property type="entry name" value="MERR-FAMILY TRANSCRIPTIONAL REGULATOR"/>
    <property type="match status" value="1"/>
</dbReference>
<keyword evidence="4" id="KW-0804">Transcription</keyword>
<accession>A0ABW1A2A0</accession>
<keyword evidence="5" id="KW-0175">Coiled coil</keyword>
<keyword evidence="2" id="KW-0805">Transcription regulation</keyword>
<evidence type="ECO:0000256" key="1">
    <source>
        <dbReference type="ARBA" id="ARBA00022491"/>
    </source>
</evidence>
<dbReference type="GO" id="GO:0003677">
    <property type="term" value="F:DNA binding"/>
    <property type="evidence" value="ECO:0007669"/>
    <property type="project" value="UniProtKB-KW"/>
</dbReference>
<evidence type="ECO:0000313" key="8">
    <source>
        <dbReference type="Proteomes" id="UP001596074"/>
    </source>
</evidence>
<dbReference type="InterPro" id="IPR000551">
    <property type="entry name" value="MerR-type_HTH_dom"/>
</dbReference>
<evidence type="ECO:0000256" key="5">
    <source>
        <dbReference type="SAM" id="Coils"/>
    </source>
</evidence>
<dbReference type="PROSITE" id="PS00552">
    <property type="entry name" value="HTH_MERR_1"/>
    <property type="match status" value="1"/>
</dbReference>
<dbReference type="InterPro" id="IPR009061">
    <property type="entry name" value="DNA-bd_dom_put_sf"/>
</dbReference>
<keyword evidence="8" id="KW-1185">Reference proteome</keyword>
<feature type="coiled-coil region" evidence="5">
    <location>
        <begin position="82"/>
        <end position="116"/>
    </location>
</feature>
<proteinExistence type="predicted"/>
<dbReference type="PANTHER" id="PTHR30204">
    <property type="entry name" value="REDOX-CYCLING DRUG-SENSING TRANSCRIPTIONAL ACTIVATOR SOXR"/>
    <property type="match status" value="1"/>
</dbReference>
<comment type="caution">
    <text evidence="7">The sequence shown here is derived from an EMBL/GenBank/DDBJ whole genome shotgun (WGS) entry which is preliminary data.</text>
</comment>
<evidence type="ECO:0000259" key="6">
    <source>
        <dbReference type="PROSITE" id="PS50937"/>
    </source>
</evidence>
<evidence type="ECO:0000256" key="4">
    <source>
        <dbReference type="ARBA" id="ARBA00023163"/>
    </source>
</evidence>
<protein>
    <submittedName>
        <fullName evidence="7">MerR family DNA-binding transcriptional regulator</fullName>
    </submittedName>
</protein>
<dbReference type="EMBL" id="JBHSON010000021">
    <property type="protein sequence ID" value="MFC5747315.1"/>
    <property type="molecule type" value="Genomic_DNA"/>
</dbReference>
<keyword evidence="3 7" id="KW-0238">DNA-binding</keyword>
<gene>
    <name evidence="7" type="ORF">ACFPZN_16935</name>
</gene>
<organism evidence="7 8">
    <name type="scientific">Actinomadura rugatobispora</name>
    <dbReference type="NCBI Taxonomy" id="1994"/>
    <lineage>
        <taxon>Bacteria</taxon>
        <taxon>Bacillati</taxon>
        <taxon>Actinomycetota</taxon>
        <taxon>Actinomycetes</taxon>
        <taxon>Streptosporangiales</taxon>
        <taxon>Thermomonosporaceae</taxon>
        <taxon>Actinomadura</taxon>
    </lineage>
</organism>
<feature type="domain" description="HTH merR-type" evidence="6">
    <location>
        <begin position="1"/>
        <end position="68"/>
    </location>
</feature>